<evidence type="ECO:0000256" key="1">
    <source>
        <dbReference type="ARBA" id="ARBA00004418"/>
    </source>
</evidence>
<reference evidence="9 10" key="1">
    <citation type="submission" date="2016-11" db="EMBL/GenBank/DDBJ databases">
        <title>Mesorhizobium oceanicum sp. nov., isolated from deep seawater in South China Sea.</title>
        <authorList>
            <person name="Fu G.-Y."/>
        </authorList>
    </citation>
    <scope>NUCLEOTIDE SEQUENCE [LARGE SCALE GENOMIC DNA]</scope>
    <source>
        <strain evidence="9 10">B7</strain>
        <plasmid evidence="10">Plasmid unnamed1</plasmid>
    </source>
</reference>
<dbReference type="GO" id="GO:0006825">
    <property type="term" value="P:copper ion transport"/>
    <property type="evidence" value="ECO:0007669"/>
    <property type="project" value="InterPro"/>
</dbReference>
<dbReference type="InterPro" id="IPR014756">
    <property type="entry name" value="Ig_E-set"/>
</dbReference>
<evidence type="ECO:0000259" key="8">
    <source>
        <dbReference type="Pfam" id="PF04234"/>
    </source>
</evidence>
<dbReference type="NCBIfam" id="NF033814">
    <property type="entry name" value="copper_CopC"/>
    <property type="match status" value="1"/>
</dbReference>
<dbReference type="PANTHER" id="PTHR34820:SF4">
    <property type="entry name" value="INNER MEMBRANE PROTEIN YEBZ"/>
    <property type="match status" value="1"/>
</dbReference>
<dbReference type="InterPro" id="IPR047685">
    <property type="entry name" value="CopC-like"/>
</dbReference>
<dbReference type="GO" id="GO:0005507">
    <property type="term" value="F:copper ion binding"/>
    <property type="evidence" value="ECO:0007669"/>
    <property type="project" value="InterPro"/>
</dbReference>
<evidence type="ECO:0000256" key="6">
    <source>
        <dbReference type="ARBA" id="ARBA00023008"/>
    </source>
</evidence>
<name>A0A1L3SZL3_9HYPH</name>
<keyword evidence="4 7" id="KW-0732">Signal</keyword>
<comment type="subcellular location">
    <subcellularLocation>
        <location evidence="1">Periplasm</location>
    </subcellularLocation>
</comment>
<proteinExistence type="inferred from homology"/>
<organism evidence="9 10">
    <name type="scientific">Aquibium oceanicum</name>
    <dbReference type="NCBI Taxonomy" id="1670800"/>
    <lineage>
        <taxon>Bacteria</taxon>
        <taxon>Pseudomonadati</taxon>
        <taxon>Pseudomonadota</taxon>
        <taxon>Alphaproteobacteria</taxon>
        <taxon>Hyphomicrobiales</taxon>
        <taxon>Phyllobacteriaceae</taxon>
        <taxon>Aquibium</taxon>
    </lineage>
</organism>
<evidence type="ECO:0000256" key="3">
    <source>
        <dbReference type="ARBA" id="ARBA00022723"/>
    </source>
</evidence>
<keyword evidence="9" id="KW-0614">Plasmid</keyword>
<feature type="domain" description="CopC" evidence="8">
    <location>
        <begin position="25"/>
        <end position="119"/>
    </location>
</feature>
<evidence type="ECO:0000313" key="9">
    <source>
        <dbReference type="EMBL" id="APH74856.1"/>
    </source>
</evidence>
<keyword evidence="6" id="KW-0186">Copper</keyword>
<dbReference type="KEGG" id="meso:BSQ44_25455"/>
<evidence type="ECO:0000256" key="5">
    <source>
        <dbReference type="ARBA" id="ARBA00022764"/>
    </source>
</evidence>
<keyword evidence="5" id="KW-0574">Periplasm</keyword>
<dbReference type="OrthoDB" id="9796814at2"/>
<keyword evidence="10" id="KW-1185">Reference proteome</keyword>
<evidence type="ECO:0000313" key="10">
    <source>
        <dbReference type="Proteomes" id="UP000182840"/>
    </source>
</evidence>
<dbReference type="Proteomes" id="UP000182840">
    <property type="component" value="Plasmid unnamed1"/>
</dbReference>
<sequence length="120" mass="12352">MNKFISLLAASFVATAISTGAATAHSELKSSIPAAGSSVESPKSLELTFSDSVNLRFSNVTLTNSGAVEGKIGEPAISEDGHTLVIPVSGPLSAGKYVVNWNALSQDGHKVKGEFSFAVE</sequence>
<gene>
    <name evidence="9" type="ORF">BSQ44_25455</name>
</gene>
<keyword evidence="3" id="KW-0479">Metal-binding</keyword>
<dbReference type="InterPro" id="IPR007348">
    <property type="entry name" value="CopC_dom"/>
</dbReference>
<feature type="chain" id="PRO_5013041052" description="CopC domain-containing protein" evidence="7">
    <location>
        <begin position="22"/>
        <end position="120"/>
    </location>
</feature>
<accession>A0A1L3SZL3</accession>
<dbReference type="PANTHER" id="PTHR34820">
    <property type="entry name" value="INNER MEMBRANE PROTEIN YEBZ"/>
    <property type="match status" value="1"/>
</dbReference>
<evidence type="ECO:0000256" key="4">
    <source>
        <dbReference type="ARBA" id="ARBA00022729"/>
    </source>
</evidence>
<dbReference type="InterPro" id="IPR014755">
    <property type="entry name" value="Cu-Rt/internalin_Ig-like"/>
</dbReference>
<evidence type="ECO:0000256" key="7">
    <source>
        <dbReference type="SAM" id="SignalP"/>
    </source>
</evidence>
<evidence type="ECO:0000256" key="2">
    <source>
        <dbReference type="ARBA" id="ARBA00010509"/>
    </source>
</evidence>
<geneLocation type="plasmid" evidence="9">
    <name>unnamed1</name>
</geneLocation>
<dbReference type="InterPro" id="IPR032694">
    <property type="entry name" value="CopC/D"/>
</dbReference>
<dbReference type="EMBL" id="CP018172">
    <property type="protein sequence ID" value="APH74856.1"/>
    <property type="molecule type" value="Genomic_DNA"/>
</dbReference>
<comment type="similarity">
    <text evidence="2">Belongs to the CopC family.</text>
</comment>
<dbReference type="RefSeq" id="WP_072608312.1">
    <property type="nucleotide sequence ID" value="NZ_CP018172.1"/>
</dbReference>
<dbReference type="Gene3D" id="2.60.40.1220">
    <property type="match status" value="1"/>
</dbReference>
<feature type="signal peptide" evidence="7">
    <location>
        <begin position="1"/>
        <end position="21"/>
    </location>
</feature>
<dbReference type="SUPFAM" id="SSF81296">
    <property type="entry name" value="E set domains"/>
    <property type="match status" value="1"/>
</dbReference>
<protein>
    <recommendedName>
        <fullName evidence="8">CopC domain-containing protein</fullName>
    </recommendedName>
</protein>
<dbReference type="Pfam" id="PF04234">
    <property type="entry name" value="CopC"/>
    <property type="match status" value="1"/>
</dbReference>
<dbReference type="AlphaFoldDB" id="A0A1L3SZL3"/>
<dbReference type="GO" id="GO:0046688">
    <property type="term" value="P:response to copper ion"/>
    <property type="evidence" value="ECO:0007669"/>
    <property type="project" value="InterPro"/>
</dbReference>
<dbReference type="GO" id="GO:0005886">
    <property type="term" value="C:plasma membrane"/>
    <property type="evidence" value="ECO:0007669"/>
    <property type="project" value="TreeGrafter"/>
</dbReference>
<dbReference type="GO" id="GO:0042597">
    <property type="term" value="C:periplasmic space"/>
    <property type="evidence" value="ECO:0007669"/>
    <property type="project" value="UniProtKB-SubCell"/>
</dbReference>